<evidence type="ECO:0000256" key="1">
    <source>
        <dbReference type="ARBA" id="ARBA00000085"/>
    </source>
</evidence>
<evidence type="ECO:0000256" key="9">
    <source>
        <dbReference type="SAM" id="Phobius"/>
    </source>
</evidence>
<organism evidence="13 14">
    <name type="scientific">Vibrio genomosp. F6 str. FF-238</name>
    <dbReference type="NCBI Taxonomy" id="1191298"/>
    <lineage>
        <taxon>Bacteria</taxon>
        <taxon>Pseudomonadati</taxon>
        <taxon>Pseudomonadota</taxon>
        <taxon>Gammaproteobacteria</taxon>
        <taxon>Vibrionales</taxon>
        <taxon>Vibrionaceae</taxon>
        <taxon>Vibrio</taxon>
    </lineage>
</organism>
<evidence type="ECO:0000256" key="4">
    <source>
        <dbReference type="ARBA" id="ARBA00022475"/>
    </source>
</evidence>
<dbReference type="AlphaFoldDB" id="A0A1E5CMR8"/>
<dbReference type="RefSeq" id="WP_017051418.1">
    <property type="nucleotide sequence ID" value="NZ_AJYW02000299.1"/>
</dbReference>
<dbReference type="EMBL" id="AJYW02000299">
    <property type="protein sequence ID" value="OEE71081.1"/>
    <property type="molecule type" value="Genomic_DNA"/>
</dbReference>
<keyword evidence="9" id="KW-0472">Membrane</keyword>
<evidence type="ECO:0000259" key="12">
    <source>
        <dbReference type="Pfam" id="PF11884"/>
    </source>
</evidence>
<reference evidence="13 14" key="1">
    <citation type="journal article" date="2012" name="Science">
        <title>Ecological populations of bacteria act as socially cohesive units of antibiotic production and resistance.</title>
        <authorList>
            <person name="Cordero O.X."/>
            <person name="Wildschutte H."/>
            <person name="Kirkup B."/>
            <person name="Proehl S."/>
            <person name="Ngo L."/>
            <person name="Hussain F."/>
            <person name="Le Roux F."/>
            <person name="Mincer T."/>
            <person name="Polz M.F."/>
        </authorList>
    </citation>
    <scope>NUCLEOTIDE SEQUENCE [LARGE SCALE GENOMIC DNA]</scope>
    <source>
        <strain evidence="13 14">FF-238</strain>
    </source>
</reference>
<keyword evidence="6" id="KW-0808">Transferase</keyword>
<keyword evidence="9" id="KW-1133">Transmembrane helix</keyword>
<evidence type="ECO:0000256" key="2">
    <source>
        <dbReference type="ARBA" id="ARBA00004651"/>
    </source>
</evidence>
<keyword evidence="7 13" id="KW-0418">Kinase</keyword>
<dbReference type="InterPro" id="IPR036890">
    <property type="entry name" value="HATPase_C_sf"/>
</dbReference>
<feature type="chain" id="PRO_5009172990" description="histidine kinase" evidence="10">
    <location>
        <begin position="21"/>
        <end position="476"/>
    </location>
</feature>
<evidence type="ECO:0000256" key="10">
    <source>
        <dbReference type="SAM" id="SignalP"/>
    </source>
</evidence>
<evidence type="ECO:0000313" key="14">
    <source>
        <dbReference type="Proteomes" id="UP000094165"/>
    </source>
</evidence>
<keyword evidence="10" id="KW-0732">Signal</keyword>
<dbReference type="Gene3D" id="3.30.565.10">
    <property type="entry name" value="Histidine kinase-like ATPase, C-terminal domain"/>
    <property type="match status" value="1"/>
</dbReference>
<keyword evidence="9" id="KW-0812">Transmembrane</keyword>
<dbReference type="GO" id="GO:0000155">
    <property type="term" value="F:phosphorelay sensor kinase activity"/>
    <property type="evidence" value="ECO:0007669"/>
    <property type="project" value="InterPro"/>
</dbReference>
<dbReference type="Pfam" id="PF11884">
    <property type="entry name" value="DUF3404"/>
    <property type="match status" value="1"/>
</dbReference>
<comment type="subcellular location">
    <subcellularLocation>
        <location evidence="2">Cell membrane</location>
        <topology evidence="2">Multi-pass membrane protein</topology>
    </subcellularLocation>
</comment>
<dbReference type="Pfam" id="PF02518">
    <property type="entry name" value="HATPase_c"/>
    <property type="match status" value="1"/>
</dbReference>
<dbReference type="PANTHER" id="PTHR44936">
    <property type="entry name" value="SENSOR PROTEIN CREC"/>
    <property type="match status" value="1"/>
</dbReference>
<dbReference type="CDD" id="cd00082">
    <property type="entry name" value="HisKA"/>
    <property type="match status" value="1"/>
</dbReference>
<dbReference type="InterPro" id="IPR003661">
    <property type="entry name" value="HisK_dim/P_dom"/>
</dbReference>
<evidence type="ECO:0000256" key="8">
    <source>
        <dbReference type="ARBA" id="ARBA00023012"/>
    </source>
</evidence>
<comment type="caution">
    <text evidence="13">The sequence shown here is derived from an EMBL/GenBank/DDBJ whole genome shotgun (WGS) entry which is preliminary data.</text>
</comment>
<feature type="domain" description="Histidine kinase/HSP90-like ATPase" evidence="11">
    <location>
        <begin position="378"/>
        <end position="470"/>
    </location>
</feature>
<dbReference type="EC" id="2.7.13.3" evidence="3"/>
<dbReference type="PANTHER" id="PTHR44936:SF9">
    <property type="entry name" value="SENSOR PROTEIN CREC"/>
    <property type="match status" value="1"/>
</dbReference>
<gene>
    <name evidence="13" type="ORF">A130_01155</name>
</gene>
<keyword evidence="4" id="KW-1003">Cell membrane</keyword>
<feature type="transmembrane region" description="Helical" evidence="9">
    <location>
        <begin position="243"/>
        <end position="263"/>
    </location>
</feature>
<dbReference type="SUPFAM" id="SSF55874">
    <property type="entry name" value="ATPase domain of HSP90 chaperone/DNA topoisomerase II/histidine kinase"/>
    <property type="match status" value="1"/>
</dbReference>
<protein>
    <recommendedName>
        <fullName evidence="3">histidine kinase</fullName>
        <ecNumber evidence="3">2.7.13.3</ecNumber>
    </recommendedName>
</protein>
<evidence type="ECO:0000256" key="6">
    <source>
        <dbReference type="ARBA" id="ARBA00022679"/>
    </source>
</evidence>
<proteinExistence type="predicted"/>
<evidence type="ECO:0000256" key="3">
    <source>
        <dbReference type="ARBA" id="ARBA00012438"/>
    </source>
</evidence>
<name>A0A1E5CMR8_9VIBR</name>
<keyword evidence="5" id="KW-0597">Phosphoprotein</keyword>
<dbReference type="Proteomes" id="UP000094165">
    <property type="component" value="Unassembled WGS sequence"/>
</dbReference>
<dbReference type="InterPro" id="IPR021821">
    <property type="entry name" value="VxrA_SD"/>
</dbReference>
<keyword evidence="8" id="KW-0902">Two-component regulatory system</keyword>
<dbReference type="InterPro" id="IPR003594">
    <property type="entry name" value="HATPase_dom"/>
</dbReference>
<evidence type="ECO:0000259" key="11">
    <source>
        <dbReference type="Pfam" id="PF02518"/>
    </source>
</evidence>
<dbReference type="Gene3D" id="1.10.287.130">
    <property type="match status" value="1"/>
</dbReference>
<evidence type="ECO:0000256" key="7">
    <source>
        <dbReference type="ARBA" id="ARBA00022777"/>
    </source>
</evidence>
<evidence type="ECO:0000256" key="5">
    <source>
        <dbReference type="ARBA" id="ARBA00022553"/>
    </source>
</evidence>
<accession>A0A1E5CMR8</accession>
<feature type="signal peptide" evidence="10">
    <location>
        <begin position="1"/>
        <end position="20"/>
    </location>
</feature>
<evidence type="ECO:0000313" key="13">
    <source>
        <dbReference type="EMBL" id="OEE71081.1"/>
    </source>
</evidence>
<dbReference type="InterPro" id="IPR036097">
    <property type="entry name" value="HisK_dim/P_sf"/>
</dbReference>
<keyword evidence="14" id="KW-1185">Reference proteome</keyword>
<sequence>MRWSIFALGFTLLFPMTVYAQTVQEKWQKFYQQNWQSSPLAISQQQLSQYSPDLLVDQSRYPNFESFSWQDIELLASIKTDCSTKEYANKRLADAVEFELALCEGRTLHSDWFSTHTVLHPAGQSFADRYLQHIGNNKATNQHKPIVDKTIRNYLSIVNPQHPLHETLQALSPQGREALLNGYRAWLEGDTLWLNGEQGWKQVTYHHWQSIADKVKITLKGDSCTIRYSNLCINERSYSQSSLVILSSVLIIFIVLIVIRSSYLKHRQRKEKRFILQLLTHELRTPITSLGLTVEMFRNDFDNLTESSQGAVWRLISDYQRLSQLTENSNVYLGGNKSQQLLKQNASVEEWLHHVCDKHDISFELNQDIKLVLPYYWLSICLENLIKNAKQHGKGDVLVTVEIADTLIIEVQDQGEFPSPIHLFLSRLKPKHNDKNMKIGLNIVEHLIKKVDGKLTILRHPTRCILEIPYEHHSTD</sequence>
<comment type="catalytic activity">
    <reaction evidence="1">
        <text>ATP + protein L-histidine = ADP + protein N-phospho-L-histidine.</text>
        <dbReference type="EC" id="2.7.13.3"/>
    </reaction>
</comment>
<dbReference type="InterPro" id="IPR050980">
    <property type="entry name" value="2C_sensor_his_kinase"/>
</dbReference>
<dbReference type="SUPFAM" id="SSF47384">
    <property type="entry name" value="Homodimeric domain of signal transducing histidine kinase"/>
    <property type="match status" value="1"/>
</dbReference>
<feature type="domain" description="Histidine kinase VxrA sensor" evidence="12">
    <location>
        <begin position="20"/>
        <end position="273"/>
    </location>
</feature>